<evidence type="ECO:0000256" key="7">
    <source>
        <dbReference type="SAM" id="Phobius"/>
    </source>
</evidence>
<dbReference type="InterPro" id="IPR009617">
    <property type="entry name" value="Seipin"/>
</dbReference>
<evidence type="ECO:0000256" key="1">
    <source>
        <dbReference type="ARBA" id="ARBA00004477"/>
    </source>
</evidence>
<feature type="transmembrane region" description="Helical" evidence="7">
    <location>
        <begin position="416"/>
        <end position="440"/>
    </location>
</feature>
<dbReference type="CDD" id="cd23995">
    <property type="entry name" value="Seipin_BSCL2_like"/>
    <property type="match status" value="1"/>
</dbReference>
<dbReference type="PANTHER" id="PTHR21212">
    <property type="entry name" value="BERNARDINELLI-SEIP CONGENITAL LIPODYSTROPHY 2 HOMOLOG BSCL2 PROTEIN"/>
    <property type="match status" value="1"/>
</dbReference>
<keyword evidence="6 7" id="KW-0472">Membrane</keyword>
<evidence type="ECO:0000256" key="2">
    <source>
        <dbReference type="ARBA" id="ARBA00022692"/>
    </source>
</evidence>
<reference evidence="8 9" key="1">
    <citation type="journal article" date="2023" name="bioRxiv">
        <title>Genome report: Whole genome sequence and annotation of Penstemon davidsonii.</title>
        <authorList>
            <person name="Ostevik K.L."/>
            <person name="Alabady M."/>
            <person name="Zhang M."/>
            <person name="Rausher M.D."/>
        </authorList>
    </citation>
    <scope>NUCLEOTIDE SEQUENCE [LARGE SCALE GENOMIC DNA]</scope>
    <source>
        <strain evidence="8">DNT005</strain>
        <tissue evidence="8">Whole leaf</tissue>
    </source>
</reference>
<evidence type="ECO:0000313" key="9">
    <source>
        <dbReference type="Proteomes" id="UP001291926"/>
    </source>
</evidence>
<feature type="transmembrane region" description="Helical" evidence="7">
    <location>
        <begin position="132"/>
        <end position="152"/>
    </location>
</feature>
<keyword evidence="2 7" id="KW-0812">Transmembrane</keyword>
<protein>
    <recommendedName>
        <fullName evidence="10">Seipin</fullName>
    </recommendedName>
</protein>
<evidence type="ECO:0000256" key="4">
    <source>
        <dbReference type="ARBA" id="ARBA00022989"/>
    </source>
</evidence>
<accession>A0ABR0DVM6</accession>
<proteinExistence type="predicted"/>
<dbReference type="EMBL" id="JAYDYQ010001086">
    <property type="protein sequence ID" value="KAK4492970.1"/>
    <property type="molecule type" value="Genomic_DNA"/>
</dbReference>
<dbReference type="PANTHER" id="PTHR21212:SF6">
    <property type="entry name" value="SEIPIN-2-LIKE"/>
    <property type="match status" value="1"/>
</dbReference>
<evidence type="ECO:0000313" key="8">
    <source>
        <dbReference type="EMBL" id="KAK4492970.1"/>
    </source>
</evidence>
<evidence type="ECO:0000256" key="5">
    <source>
        <dbReference type="ARBA" id="ARBA00023098"/>
    </source>
</evidence>
<name>A0ABR0DVM6_9LAMI</name>
<evidence type="ECO:0000256" key="3">
    <source>
        <dbReference type="ARBA" id="ARBA00022824"/>
    </source>
</evidence>
<dbReference type="Proteomes" id="UP001291926">
    <property type="component" value="Unassembled WGS sequence"/>
</dbReference>
<keyword evidence="5" id="KW-0443">Lipid metabolism</keyword>
<evidence type="ECO:0008006" key="10">
    <source>
        <dbReference type="Google" id="ProtNLM"/>
    </source>
</evidence>
<comment type="caution">
    <text evidence="8">The sequence shown here is derived from an EMBL/GenBank/DDBJ whole genome shotgun (WGS) entry which is preliminary data.</text>
</comment>
<feature type="transmembrane region" description="Helical" evidence="7">
    <location>
        <begin position="204"/>
        <end position="225"/>
    </location>
</feature>
<organism evidence="8 9">
    <name type="scientific">Penstemon davidsonii</name>
    <dbReference type="NCBI Taxonomy" id="160366"/>
    <lineage>
        <taxon>Eukaryota</taxon>
        <taxon>Viridiplantae</taxon>
        <taxon>Streptophyta</taxon>
        <taxon>Embryophyta</taxon>
        <taxon>Tracheophyta</taxon>
        <taxon>Spermatophyta</taxon>
        <taxon>Magnoliopsida</taxon>
        <taxon>eudicotyledons</taxon>
        <taxon>Gunneridae</taxon>
        <taxon>Pentapetalae</taxon>
        <taxon>asterids</taxon>
        <taxon>lamiids</taxon>
        <taxon>Lamiales</taxon>
        <taxon>Plantaginaceae</taxon>
        <taxon>Cheloneae</taxon>
        <taxon>Penstemon</taxon>
    </lineage>
</organism>
<dbReference type="Pfam" id="PF06775">
    <property type="entry name" value="Seipin"/>
    <property type="match status" value="1"/>
</dbReference>
<keyword evidence="3" id="KW-0256">Endoplasmic reticulum</keyword>
<comment type="subcellular location">
    <subcellularLocation>
        <location evidence="1">Endoplasmic reticulum membrane</location>
        <topology evidence="1">Multi-pass membrane protein</topology>
    </subcellularLocation>
</comment>
<keyword evidence="4 7" id="KW-1133">Transmembrane helix</keyword>
<sequence>MDDSILQRTTDDIDENHHNILEYSYKDELGSQNFLANFMQQYLLLGAEKLLMARKSPGLLLPSNFELHDDHNVSNTSKNRKLRGKYQSRNETDIISKMDHYSYNEFPLNIVAFFAVLILKFAGFQISFFLKFFTFPIWLFNFWLLFLMFPLQTIARIKNHMKRTFLKACNALYSRVISFIFNRLESQKSILKLAIRFAKASFCALYVFFVLVWLLFSGFVIGGLVMKNLVQEPIHTTEMLNFDYTKISPFAMVPIASSLVTKDKIDSGTENLSRGIPYNHKMQLTVSLTLPESEYNRKLGIFQVRVESLSSKGEVILGSSYPTMLRFKSQPIRIAETLFKSVPLITGFQSEVQNLKIMIGEFIEGYEPTAYFKVILEQRAEFQAGSGVPEIYSASVEIASELPKLRRIVWNWRRTIFVWISLSSFMGEIMIVLLFCRPIIFLGGRRMAVGDNSKFQLNKIPWQKTI</sequence>
<gene>
    <name evidence="8" type="ORF">RD792_000297</name>
</gene>
<evidence type="ECO:0000256" key="6">
    <source>
        <dbReference type="ARBA" id="ARBA00023136"/>
    </source>
</evidence>
<feature type="transmembrane region" description="Helical" evidence="7">
    <location>
        <begin position="106"/>
        <end position="126"/>
    </location>
</feature>
<keyword evidence="9" id="KW-1185">Reference proteome</keyword>